<dbReference type="InterPro" id="IPR000653">
    <property type="entry name" value="DegT/StrS_aminotransferase"/>
</dbReference>
<dbReference type="CDD" id="cd00616">
    <property type="entry name" value="AHBA_syn"/>
    <property type="match status" value="1"/>
</dbReference>
<dbReference type="PIRSF" id="PIRSF000390">
    <property type="entry name" value="PLP_StrS"/>
    <property type="match status" value="1"/>
</dbReference>
<dbReference type="Pfam" id="PF01041">
    <property type="entry name" value="DegT_DnrJ_EryC1"/>
    <property type="match status" value="1"/>
</dbReference>
<keyword evidence="1 3" id="KW-0663">Pyridoxal phosphate</keyword>
<evidence type="ECO:0000256" key="3">
    <source>
        <dbReference type="RuleBase" id="RU004508"/>
    </source>
</evidence>
<dbReference type="Proteomes" id="UP001500994">
    <property type="component" value="Unassembled WGS sequence"/>
</dbReference>
<dbReference type="PANTHER" id="PTHR30244">
    <property type="entry name" value="TRANSAMINASE"/>
    <property type="match status" value="1"/>
</dbReference>
<proteinExistence type="inferred from homology"/>
<dbReference type="GO" id="GO:0008483">
    <property type="term" value="F:transaminase activity"/>
    <property type="evidence" value="ECO:0007669"/>
    <property type="project" value="UniProtKB-KW"/>
</dbReference>
<reference evidence="4 5" key="1">
    <citation type="journal article" date="2019" name="Int. J. Syst. Evol. Microbiol.">
        <title>The Global Catalogue of Microorganisms (GCM) 10K type strain sequencing project: providing services to taxonomists for standard genome sequencing and annotation.</title>
        <authorList>
            <consortium name="The Broad Institute Genomics Platform"/>
            <consortium name="The Broad Institute Genome Sequencing Center for Infectious Disease"/>
            <person name="Wu L."/>
            <person name="Ma J."/>
        </authorList>
    </citation>
    <scope>NUCLEOTIDE SEQUENCE [LARGE SCALE GENOMIC DNA]</scope>
    <source>
        <strain evidence="4 5">JCM 16374</strain>
    </source>
</reference>
<organism evidence="4 5">
    <name type="scientific">Streptomyces lunalinharesii</name>
    <dbReference type="NCBI Taxonomy" id="333384"/>
    <lineage>
        <taxon>Bacteria</taxon>
        <taxon>Bacillati</taxon>
        <taxon>Actinomycetota</taxon>
        <taxon>Actinomycetes</taxon>
        <taxon>Kitasatosporales</taxon>
        <taxon>Streptomycetaceae</taxon>
        <taxon>Streptomyces</taxon>
    </lineage>
</organism>
<keyword evidence="5" id="KW-1185">Reference proteome</keyword>
<evidence type="ECO:0000313" key="5">
    <source>
        <dbReference type="Proteomes" id="UP001500994"/>
    </source>
</evidence>
<evidence type="ECO:0000256" key="2">
    <source>
        <dbReference type="ARBA" id="ARBA00037999"/>
    </source>
</evidence>
<accession>A0ABN3SKX1</accession>
<dbReference type="InterPro" id="IPR015424">
    <property type="entry name" value="PyrdxlP-dep_Trfase"/>
</dbReference>
<keyword evidence="4" id="KW-0032">Aminotransferase</keyword>
<dbReference type="InterPro" id="IPR015422">
    <property type="entry name" value="PyrdxlP-dep_Trfase_small"/>
</dbReference>
<comment type="similarity">
    <text evidence="2 3">Belongs to the DegT/DnrJ/EryC1 family.</text>
</comment>
<keyword evidence="4" id="KW-0808">Transferase</keyword>
<dbReference type="InterPro" id="IPR015421">
    <property type="entry name" value="PyrdxlP-dep_Trfase_major"/>
</dbReference>
<dbReference type="PANTHER" id="PTHR30244:SF36">
    <property type="entry name" value="3-OXO-GLUCOSE-6-PHOSPHATE:GLUTAMATE AMINOTRANSFERASE"/>
    <property type="match status" value="1"/>
</dbReference>
<protein>
    <submittedName>
        <fullName evidence="4">DegT/DnrJ/EryC1/StrS family aminotransferase</fullName>
    </submittedName>
</protein>
<name>A0ABN3SKX1_9ACTN</name>
<dbReference type="Gene3D" id="3.90.1150.10">
    <property type="entry name" value="Aspartate Aminotransferase, domain 1"/>
    <property type="match status" value="1"/>
</dbReference>
<gene>
    <name evidence="4" type="ORF">GCM10009864_59560</name>
</gene>
<comment type="caution">
    <text evidence="4">The sequence shown here is derived from an EMBL/GenBank/DDBJ whole genome shotgun (WGS) entry which is preliminary data.</text>
</comment>
<dbReference type="Gene3D" id="3.40.640.10">
    <property type="entry name" value="Type I PLP-dependent aspartate aminotransferase-like (Major domain)"/>
    <property type="match status" value="1"/>
</dbReference>
<dbReference type="SUPFAM" id="SSF53383">
    <property type="entry name" value="PLP-dependent transferases"/>
    <property type="match status" value="1"/>
</dbReference>
<dbReference type="RefSeq" id="WP_344581734.1">
    <property type="nucleotide sequence ID" value="NZ_BAAARK010000024.1"/>
</dbReference>
<dbReference type="EMBL" id="BAAARK010000024">
    <property type="protein sequence ID" value="GAA2679451.1"/>
    <property type="molecule type" value="Genomic_DNA"/>
</dbReference>
<sequence>MAEPDRDTTPAVSFYGWEHEKEHREEWLRCLVDVLDSEQWLSHGNPQVSTFEREFADWLGRDHAVAVSSGSEALALTFEALALPPGGEVITPALTFQATAAAVIRAGLTPRFVDVRPADLQLDPAAVTDAITPRTVAILPVHLYGLPAPVDELARLAEEFHIVMVEDCAQAVGARTRSGPVGTRGVAACFSCGPTKQLSGPAEGGVIALDDAALADTLRALRHNGAAASFRHEHLGRNAMMGALDAAFLRHRLGRLDRENTARRRIAERYAAVFADDPLISPVVPDQWAHASPSKATIRLPHTARDTVRTALEHAGIPTAVHYAVPLHRQPCFADLPPVSLPVTDEAARTVLSLPLHAGLGPSDVGRIGEEVKRAVKEAA</sequence>
<evidence type="ECO:0000313" key="4">
    <source>
        <dbReference type="EMBL" id="GAA2679451.1"/>
    </source>
</evidence>
<evidence type="ECO:0000256" key="1">
    <source>
        <dbReference type="ARBA" id="ARBA00022898"/>
    </source>
</evidence>